<comment type="caution">
    <text evidence="1">The sequence shown here is derived from an EMBL/GenBank/DDBJ whole genome shotgun (WGS) entry which is preliminary data.</text>
</comment>
<dbReference type="Gramene" id="OE9A085986T1">
    <property type="protein sequence ID" value="OE9A085986C1"/>
    <property type="gene ID" value="OE9A085986"/>
</dbReference>
<proteinExistence type="predicted"/>
<sequence length="159" mass="17384">MGLFKKLAGFLGFVRDEGQIEDAESAAHASISSSGVAAAATAVPVQHLPRKGFSVPVQVAVERAQLGPVIVPCNSGEGGLQGLRWYARRLRIDEDGDVADEFLDEVPADTFPNTENHNKKLPRFEVKYSTKPAKVKSQVLLPDGKIQQQVEYQGRLEWV</sequence>
<reference evidence="1 2" key="1">
    <citation type="submission" date="2019-12" db="EMBL/GenBank/DDBJ databases">
        <authorList>
            <person name="Alioto T."/>
            <person name="Alioto T."/>
            <person name="Gomez Garrido J."/>
        </authorList>
    </citation>
    <scope>NUCLEOTIDE SEQUENCE [LARGE SCALE GENOMIC DNA]</scope>
</reference>
<dbReference type="AlphaFoldDB" id="A0A8S0U3T8"/>
<dbReference type="EMBL" id="CACTIH010007424">
    <property type="protein sequence ID" value="CAA3013162.1"/>
    <property type="molecule type" value="Genomic_DNA"/>
</dbReference>
<dbReference type="PANTHER" id="PTHR35750:SF1">
    <property type="entry name" value="PHOSPHOLIPID HYDROPEROXIDE GLUTATHIONE PEROXIDASE"/>
    <property type="match status" value="1"/>
</dbReference>
<dbReference type="PANTHER" id="PTHR35750">
    <property type="entry name" value="PHOSPHOLIPID HYDROPEROXIDE GLUTATHIONE PEROXIDASE"/>
    <property type="match status" value="1"/>
</dbReference>
<accession>A0A8S0U3T8</accession>
<keyword evidence="2" id="KW-1185">Reference proteome</keyword>
<gene>
    <name evidence="1" type="ORF">OLEA9_A085986</name>
</gene>
<evidence type="ECO:0000313" key="2">
    <source>
        <dbReference type="Proteomes" id="UP000594638"/>
    </source>
</evidence>
<dbReference type="OrthoDB" id="550279at2759"/>
<evidence type="ECO:0000313" key="1">
    <source>
        <dbReference type="EMBL" id="CAA3013162.1"/>
    </source>
</evidence>
<dbReference type="Proteomes" id="UP000594638">
    <property type="component" value="Unassembled WGS sequence"/>
</dbReference>
<name>A0A8S0U3T8_OLEEU</name>
<organism evidence="1 2">
    <name type="scientific">Olea europaea subsp. europaea</name>
    <dbReference type="NCBI Taxonomy" id="158383"/>
    <lineage>
        <taxon>Eukaryota</taxon>
        <taxon>Viridiplantae</taxon>
        <taxon>Streptophyta</taxon>
        <taxon>Embryophyta</taxon>
        <taxon>Tracheophyta</taxon>
        <taxon>Spermatophyta</taxon>
        <taxon>Magnoliopsida</taxon>
        <taxon>eudicotyledons</taxon>
        <taxon>Gunneridae</taxon>
        <taxon>Pentapetalae</taxon>
        <taxon>asterids</taxon>
        <taxon>lamiids</taxon>
        <taxon>Lamiales</taxon>
        <taxon>Oleaceae</taxon>
        <taxon>Oleeae</taxon>
        <taxon>Olea</taxon>
    </lineage>
</organism>
<protein>
    <submittedName>
        <fullName evidence="1">Uncharacterized protein</fullName>
    </submittedName>
</protein>